<evidence type="ECO:0000313" key="4">
    <source>
        <dbReference type="Proteomes" id="UP000465810"/>
    </source>
</evidence>
<feature type="domain" description="Metallo-beta-lactamase" evidence="2">
    <location>
        <begin position="126"/>
        <end position="299"/>
    </location>
</feature>
<dbReference type="Gene3D" id="3.60.15.10">
    <property type="entry name" value="Ribonuclease Z/Hydroxyacylglutathione hydrolase-like"/>
    <property type="match status" value="1"/>
</dbReference>
<dbReference type="Proteomes" id="UP000465810">
    <property type="component" value="Unassembled WGS sequence"/>
</dbReference>
<dbReference type="GO" id="GO:0016787">
    <property type="term" value="F:hydrolase activity"/>
    <property type="evidence" value="ECO:0007669"/>
    <property type="project" value="UniProtKB-KW"/>
</dbReference>
<name>A0A7X4K8M7_9SPHN</name>
<feature type="region of interest" description="Disordered" evidence="1">
    <location>
        <begin position="1"/>
        <end position="58"/>
    </location>
</feature>
<dbReference type="SMART" id="SM00849">
    <property type="entry name" value="Lactamase_B"/>
    <property type="match status" value="1"/>
</dbReference>
<dbReference type="InterPro" id="IPR036866">
    <property type="entry name" value="RibonucZ/Hydroxyglut_hydro"/>
</dbReference>
<dbReference type="InterPro" id="IPR001279">
    <property type="entry name" value="Metallo-B-lactamas"/>
</dbReference>
<proteinExistence type="predicted"/>
<protein>
    <submittedName>
        <fullName evidence="3">MBL fold metallo-hydrolase</fullName>
    </submittedName>
</protein>
<dbReference type="AlphaFoldDB" id="A0A7X4K8M7"/>
<feature type="compositionally biased region" description="Low complexity" evidence="1">
    <location>
        <begin position="23"/>
        <end position="34"/>
    </location>
</feature>
<keyword evidence="3" id="KW-0378">Hydrolase</keyword>
<evidence type="ECO:0000259" key="2">
    <source>
        <dbReference type="SMART" id="SM00849"/>
    </source>
</evidence>
<dbReference type="Pfam" id="PF00753">
    <property type="entry name" value="Lactamase_B"/>
    <property type="match status" value="1"/>
</dbReference>
<keyword evidence="4" id="KW-1185">Reference proteome</keyword>
<evidence type="ECO:0000313" key="3">
    <source>
        <dbReference type="EMBL" id="MYL99385.1"/>
    </source>
</evidence>
<gene>
    <name evidence="3" type="ORF">GR702_16575</name>
</gene>
<reference evidence="3 4" key="1">
    <citation type="submission" date="2019-12" db="EMBL/GenBank/DDBJ databases">
        <authorList>
            <person name="Feng G."/>
            <person name="Zhu H."/>
        </authorList>
    </citation>
    <scope>NUCLEOTIDE SEQUENCE [LARGE SCALE GENOMIC DNA]</scope>
    <source>
        <strain evidence="3 4">FGD1</strain>
    </source>
</reference>
<dbReference type="EMBL" id="WVTD01000014">
    <property type="protein sequence ID" value="MYL99385.1"/>
    <property type="molecule type" value="Genomic_DNA"/>
</dbReference>
<feature type="compositionally biased region" description="Basic and acidic residues" evidence="1">
    <location>
        <begin position="1"/>
        <end position="12"/>
    </location>
</feature>
<evidence type="ECO:0000256" key="1">
    <source>
        <dbReference type="SAM" id="MobiDB-lite"/>
    </source>
</evidence>
<comment type="caution">
    <text evidence="3">The sequence shown here is derived from an EMBL/GenBank/DDBJ whole genome shotgun (WGS) entry which is preliminary data.</text>
</comment>
<organism evidence="3 4">
    <name type="scientific">Novosphingobium silvae</name>
    <dbReference type="NCBI Taxonomy" id="2692619"/>
    <lineage>
        <taxon>Bacteria</taxon>
        <taxon>Pseudomonadati</taxon>
        <taxon>Pseudomonadota</taxon>
        <taxon>Alphaproteobacteria</taxon>
        <taxon>Sphingomonadales</taxon>
        <taxon>Sphingomonadaceae</taxon>
        <taxon>Novosphingobium</taxon>
    </lineage>
</organism>
<sequence>MLPPDRAGDAARDCSGGNILAQSSTRGTGFSSTSQAATGRAYPNGNPALGYNPPGVRNTDSAVPLHRSKPVTHDYACEGPAPGSLSFRWTYGSNVAAKNRDPRVQVVQYNEDTFVLRQNVCVHWEAPFTYLLFGNEGALLIDTGATANAAHYPLRETVDAIIARWSRARGRSKVPLTVALTSGEDVAQNQGLVQFADRPGTTIVPKPLAAMQRAYGLTNWPAGTGRLDLGGRVIEVIPTPGTHRDGVTFYDPYCDFLFTGDLLFPGKINIGNDGDFVASLERLQTFASAHPVKWLLGGHVEMMFVPGKYYPRFATYKPYERVLEMTPDLIGDALRHAREVRGKDMMLIRPDFVLFNGVSPDQRTPVWPEGVPNINPPRPF</sequence>
<accession>A0A7X4K8M7</accession>
<dbReference type="SUPFAM" id="SSF56281">
    <property type="entry name" value="Metallo-hydrolase/oxidoreductase"/>
    <property type="match status" value="1"/>
</dbReference>